<dbReference type="EMBL" id="MFSS01000067">
    <property type="protein sequence ID" value="OGI43154.1"/>
    <property type="molecule type" value="Genomic_DNA"/>
</dbReference>
<dbReference type="NCBIfam" id="TIGR00090">
    <property type="entry name" value="rsfS_iojap_ybeB"/>
    <property type="match status" value="1"/>
</dbReference>
<evidence type="ECO:0000256" key="1">
    <source>
        <dbReference type="ARBA" id="ARBA00010574"/>
    </source>
</evidence>
<dbReference type="Gene3D" id="3.30.460.10">
    <property type="entry name" value="Beta Polymerase, domain 2"/>
    <property type="match status" value="1"/>
</dbReference>
<dbReference type="Pfam" id="PF02410">
    <property type="entry name" value="RsfS"/>
    <property type="match status" value="1"/>
</dbReference>
<keyword evidence="2" id="KW-0678">Repressor</keyword>
<dbReference type="InterPro" id="IPR004394">
    <property type="entry name" value="Iojap/RsfS/C7orf30"/>
</dbReference>
<evidence type="ECO:0000313" key="4">
    <source>
        <dbReference type="EMBL" id="OGI43154.1"/>
    </source>
</evidence>
<dbReference type="GO" id="GO:0005737">
    <property type="term" value="C:cytoplasm"/>
    <property type="evidence" value="ECO:0007669"/>
    <property type="project" value="UniProtKB-SubCell"/>
</dbReference>
<dbReference type="GO" id="GO:0017148">
    <property type="term" value="P:negative regulation of translation"/>
    <property type="evidence" value="ECO:0007669"/>
    <property type="project" value="UniProtKB-UniRule"/>
</dbReference>
<dbReference type="Proteomes" id="UP000177925">
    <property type="component" value="Unassembled WGS sequence"/>
</dbReference>
<accession>A0A1F6TDG5</accession>
<comment type="caution">
    <text evidence="4">The sequence shown here is derived from an EMBL/GenBank/DDBJ whole genome shotgun (WGS) entry which is preliminary data.</text>
</comment>
<dbReference type="STRING" id="1817758.A2150_03855"/>
<dbReference type="SUPFAM" id="SSF81301">
    <property type="entry name" value="Nucleotidyltransferase"/>
    <property type="match status" value="1"/>
</dbReference>
<keyword evidence="2" id="KW-0963">Cytoplasm</keyword>
<dbReference type="GO" id="GO:0042256">
    <property type="term" value="P:cytosolic ribosome assembly"/>
    <property type="evidence" value="ECO:0007669"/>
    <property type="project" value="UniProtKB-UniRule"/>
</dbReference>
<dbReference type="GO" id="GO:0090071">
    <property type="term" value="P:negative regulation of ribosome biogenesis"/>
    <property type="evidence" value="ECO:0007669"/>
    <property type="project" value="UniProtKB-UniRule"/>
</dbReference>
<proteinExistence type="inferred from homology"/>
<dbReference type="PANTHER" id="PTHR21043:SF0">
    <property type="entry name" value="MITOCHONDRIAL ASSEMBLY OF RIBOSOMAL LARGE SUBUNIT PROTEIN 1"/>
    <property type="match status" value="1"/>
</dbReference>
<organism evidence="4 5">
    <name type="scientific">Candidatus Muproteobacteria bacterium RBG_16_64_11</name>
    <dbReference type="NCBI Taxonomy" id="1817758"/>
    <lineage>
        <taxon>Bacteria</taxon>
        <taxon>Pseudomonadati</taxon>
        <taxon>Pseudomonadota</taxon>
        <taxon>Candidatus Muproteobacteria</taxon>
    </lineage>
</organism>
<dbReference type="PANTHER" id="PTHR21043">
    <property type="entry name" value="IOJAP SUPERFAMILY ORTHOLOG"/>
    <property type="match status" value="1"/>
</dbReference>
<dbReference type="GO" id="GO:0043023">
    <property type="term" value="F:ribosomal large subunit binding"/>
    <property type="evidence" value="ECO:0007669"/>
    <property type="project" value="TreeGrafter"/>
</dbReference>
<evidence type="ECO:0000256" key="2">
    <source>
        <dbReference type="HAMAP-Rule" id="MF_01477"/>
    </source>
</evidence>
<comment type="subcellular location">
    <subcellularLocation>
        <location evidence="2">Cytoplasm</location>
    </subcellularLocation>
</comment>
<feature type="region of interest" description="Disordered" evidence="3">
    <location>
        <begin position="109"/>
        <end position="145"/>
    </location>
</feature>
<dbReference type="InterPro" id="IPR043519">
    <property type="entry name" value="NT_sf"/>
</dbReference>
<gene>
    <name evidence="2" type="primary">rsfS</name>
    <name evidence="4" type="ORF">A2150_03855</name>
</gene>
<comment type="function">
    <text evidence="2">Functions as a ribosomal silencing factor. Interacts with ribosomal protein uL14 (rplN), blocking formation of intersubunit bridge B8. Prevents association of the 30S and 50S ribosomal subunits and the formation of functional ribosomes, thus repressing translation.</text>
</comment>
<sequence length="145" mass="16417">MQAKKMQQLIHRALVDAKGQDIRVLDVRKVAGFTDYMVIASGTSSRHVATLAEKVVDKLRAEGLRPIGLEGKEFGEWVLIDFGDVVTHVMHPHTRDFYNLEKLWAEIQPEAPAKPPTGVKTKRAKTRKAPRKKSRSKAPTRKPRR</sequence>
<dbReference type="AlphaFoldDB" id="A0A1F6TDG5"/>
<reference evidence="4 5" key="1">
    <citation type="journal article" date="2016" name="Nat. Commun.">
        <title>Thousands of microbial genomes shed light on interconnected biogeochemical processes in an aquifer system.</title>
        <authorList>
            <person name="Anantharaman K."/>
            <person name="Brown C.T."/>
            <person name="Hug L.A."/>
            <person name="Sharon I."/>
            <person name="Castelle C.J."/>
            <person name="Probst A.J."/>
            <person name="Thomas B.C."/>
            <person name="Singh A."/>
            <person name="Wilkins M.J."/>
            <person name="Karaoz U."/>
            <person name="Brodie E.L."/>
            <person name="Williams K.H."/>
            <person name="Hubbard S.S."/>
            <person name="Banfield J.F."/>
        </authorList>
    </citation>
    <scope>NUCLEOTIDE SEQUENCE [LARGE SCALE GENOMIC DNA]</scope>
</reference>
<keyword evidence="2" id="KW-0810">Translation regulation</keyword>
<feature type="compositionally biased region" description="Basic residues" evidence="3">
    <location>
        <begin position="120"/>
        <end position="145"/>
    </location>
</feature>
<evidence type="ECO:0000313" key="5">
    <source>
        <dbReference type="Proteomes" id="UP000177925"/>
    </source>
</evidence>
<comment type="subunit">
    <text evidence="2">Interacts with ribosomal protein uL14 (rplN).</text>
</comment>
<name>A0A1F6TDG5_9PROT</name>
<protein>
    <recommendedName>
        <fullName evidence="2">Ribosomal silencing factor RsfS</fullName>
    </recommendedName>
</protein>
<dbReference type="HAMAP" id="MF_01477">
    <property type="entry name" value="Iojap_RsfS"/>
    <property type="match status" value="1"/>
</dbReference>
<comment type="similarity">
    <text evidence="1 2">Belongs to the Iojap/RsfS family.</text>
</comment>
<evidence type="ECO:0000256" key="3">
    <source>
        <dbReference type="SAM" id="MobiDB-lite"/>
    </source>
</evidence>